<feature type="compositionally biased region" description="Polar residues" evidence="3">
    <location>
        <begin position="94"/>
        <end position="120"/>
    </location>
</feature>
<feature type="region of interest" description="Disordered" evidence="3">
    <location>
        <begin position="1"/>
        <end position="49"/>
    </location>
</feature>
<dbReference type="Proteomes" id="UP001642483">
    <property type="component" value="Unassembled WGS sequence"/>
</dbReference>
<feature type="region of interest" description="Disordered" evidence="3">
    <location>
        <begin position="70"/>
        <end position="120"/>
    </location>
</feature>
<comment type="caution">
    <text evidence="4">The sequence shown here is derived from an EMBL/GenBank/DDBJ whole genome shotgun (WGS) entry which is preliminary data.</text>
</comment>
<evidence type="ECO:0000313" key="4">
    <source>
        <dbReference type="EMBL" id="CAK8697529.1"/>
    </source>
</evidence>
<dbReference type="InterPro" id="IPR050952">
    <property type="entry name" value="TRIM-NHL_E3_ligases"/>
</dbReference>
<evidence type="ECO:0000256" key="1">
    <source>
        <dbReference type="ARBA" id="ARBA00022737"/>
    </source>
</evidence>
<dbReference type="InterPro" id="IPR001258">
    <property type="entry name" value="NHL_repeat"/>
</dbReference>
<evidence type="ECO:0000256" key="2">
    <source>
        <dbReference type="PROSITE-ProRule" id="PRU00504"/>
    </source>
</evidence>
<protein>
    <submittedName>
        <fullName evidence="4">Uncharacterized protein</fullName>
    </submittedName>
</protein>
<dbReference type="SUPFAM" id="SSF101898">
    <property type="entry name" value="NHL repeat"/>
    <property type="match status" value="1"/>
</dbReference>
<reference evidence="4 5" key="1">
    <citation type="submission" date="2024-02" db="EMBL/GenBank/DDBJ databases">
        <authorList>
            <person name="Daric V."/>
            <person name="Darras S."/>
        </authorList>
    </citation>
    <scope>NUCLEOTIDE SEQUENCE [LARGE SCALE GENOMIC DNA]</scope>
</reference>
<evidence type="ECO:0000256" key="3">
    <source>
        <dbReference type="SAM" id="MobiDB-lite"/>
    </source>
</evidence>
<dbReference type="Gene3D" id="2.120.10.30">
    <property type="entry name" value="TolB, C-terminal domain"/>
    <property type="match status" value="1"/>
</dbReference>
<feature type="repeat" description="NHL" evidence="2">
    <location>
        <begin position="318"/>
        <end position="361"/>
    </location>
</feature>
<dbReference type="InterPro" id="IPR011042">
    <property type="entry name" value="6-blade_b-propeller_TolB-like"/>
</dbReference>
<keyword evidence="1" id="KW-0677">Repeat</keyword>
<dbReference type="EMBL" id="CAWYQH010000163">
    <property type="protein sequence ID" value="CAK8697529.1"/>
    <property type="molecule type" value="Genomic_DNA"/>
</dbReference>
<keyword evidence="5" id="KW-1185">Reference proteome</keyword>
<dbReference type="PANTHER" id="PTHR24104">
    <property type="entry name" value="E3 UBIQUITIN-PROTEIN LIGASE NHLRC1-RELATED"/>
    <property type="match status" value="1"/>
</dbReference>
<gene>
    <name evidence="4" type="ORF">CVLEPA_LOCUS30736</name>
</gene>
<sequence length="405" mass="44855">MSLALPNAKGTKHGGKSFGKISRTRPATTGNVKNKKLSPEHNLTSSSSMKDIVTSDEVLLEEKQATIGRRKMISRPLDMTSSADAMDESRRKYSVTSMSPSKEFSTDDQQPSTSIKQKKASQNDSFVHYAALDSNINDWYKVVEQRKIIMPAPVLGISSSYLLPSQFLTSCTDGSVHTHNIKSGKVLNSLNIESWGNSRQKYQAFMTKDGSILTASGESVSLWSKKGKILQEYGRKVFKCCKNIDLHDDEIIAATDPDNNCAAIISLAGNLFHKLGSSGTGKGEFKCPTGVTILNNGDVVVADWSCRVQVFDRQGRFKFQFGSKGNRDGEFDLPYGVTHDSLDNIIIADWWNDRVSAFRSDGTFIKHLLTLNDEIKMPAYVCIPDRGNQLILSEFGNSSIKIFYF</sequence>
<dbReference type="PROSITE" id="PS51125">
    <property type="entry name" value="NHL"/>
    <property type="match status" value="2"/>
</dbReference>
<evidence type="ECO:0000313" key="5">
    <source>
        <dbReference type="Proteomes" id="UP001642483"/>
    </source>
</evidence>
<feature type="repeat" description="NHL" evidence="2">
    <location>
        <begin position="273"/>
        <end position="314"/>
    </location>
</feature>
<organism evidence="4 5">
    <name type="scientific">Clavelina lepadiformis</name>
    <name type="common">Light-bulb sea squirt</name>
    <name type="synonym">Ascidia lepadiformis</name>
    <dbReference type="NCBI Taxonomy" id="159417"/>
    <lineage>
        <taxon>Eukaryota</taxon>
        <taxon>Metazoa</taxon>
        <taxon>Chordata</taxon>
        <taxon>Tunicata</taxon>
        <taxon>Ascidiacea</taxon>
        <taxon>Aplousobranchia</taxon>
        <taxon>Clavelinidae</taxon>
        <taxon>Clavelina</taxon>
    </lineage>
</organism>
<dbReference type="Pfam" id="PF01436">
    <property type="entry name" value="NHL"/>
    <property type="match status" value="1"/>
</dbReference>
<name>A0ABP0H3M9_CLALP</name>
<dbReference type="PANTHER" id="PTHR24104:SF59">
    <property type="entry name" value="TRIPARTITE MOTIF-CONTAINING PROTEIN 2-LIKE"/>
    <property type="match status" value="1"/>
</dbReference>
<accession>A0ABP0H3M9</accession>
<proteinExistence type="predicted"/>